<dbReference type="RefSeq" id="WP_310799141.1">
    <property type="nucleotide sequence ID" value="NZ_CP123872.1"/>
</dbReference>
<evidence type="ECO:0000313" key="2">
    <source>
        <dbReference type="Proteomes" id="UP001268683"/>
    </source>
</evidence>
<dbReference type="AlphaFoldDB" id="A0AA52EHJ9"/>
<dbReference type="KEGG" id="tmk:QGN29_02755"/>
<dbReference type="EMBL" id="CP123872">
    <property type="protein sequence ID" value="WND03288.1"/>
    <property type="molecule type" value="Genomic_DNA"/>
</dbReference>
<proteinExistence type="predicted"/>
<organism evidence="1 2">
    <name type="scientific">Temperatibacter marinus</name>
    <dbReference type="NCBI Taxonomy" id="1456591"/>
    <lineage>
        <taxon>Bacteria</taxon>
        <taxon>Pseudomonadati</taxon>
        <taxon>Pseudomonadota</taxon>
        <taxon>Alphaproteobacteria</taxon>
        <taxon>Kordiimonadales</taxon>
        <taxon>Temperatibacteraceae</taxon>
        <taxon>Temperatibacter</taxon>
    </lineage>
</organism>
<protein>
    <submittedName>
        <fullName evidence="1">Uncharacterized protein</fullName>
    </submittedName>
</protein>
<evidence type="ECO:0000313" key="1">
    <source>
        <dbReference type="EMBL" id="WND03288.1"/>
    </source>
</evidence>
<reference evidence="1" key="1">
    <citation type="submission" date="2023-04" db="EMBL/GenBank/DDBJ databases">
        <title>Complete genome sequence of Temperatibacter marinus.</title>
        <authorList>
            <person name="Rong J.-C."/>
            <person name="Yi M.-L."/>
            <person name="Zhao Q."/>
        </authorList>
    </citation>
    <scope>NUCLEOTIDE SEQUENCE</scope>
    <source>
        <strain evidence="1">NBRC 110045</strain>
    </source>
</reference>
<dbReference type="Proteomes" id="UP001268683">
    <property type="component" value="Chromosome"/>
</dbReference>
<keyword evidence="2" id="KW-1185">Reference proteome</keyword>
<gene>
    <name evidence="1" type="ORF">QGN29_02755</name>
</gene>
<accession>A0AA52EHJ9</accession>
<sequence>MVASLEKILDLTSRQAYLLDGSELGLSSYGLMPDMESFEAGFIQAKEYREQNSEYDWKHLSALLKGKLEEFLEFEIEISEEQMEEHGIDIEDWEDIQYVDEAQEYLFKEVIAYLVDPFFFHDDDWEGPRDHLVEVMESDLPMIVRYHAAETLESLENFSVLGDALDRLIAICDSLDQKKEKFYLQEGFINTIVRILKDRFIWDEKIIRLFKRMGMYENLKDYTAYSYKTANWLIAQYNNCERAEPLASENAPYQRQGEGELNQGQVHKNLPLLKALACKWEETGGLYSFLMTLIKDDTLSSDAKALIVTGLFKNFPSNANTITAVNSLIQQEGHALSDITVIEIFGAYSDQDLPCKRHLIEKQLGDRYGRLPDLIRIYLQSYGLNEETLTFFEGLFEKYKDGQWTAILNAFLNNNADCEETRKIKRFYRQYI</sequence>
<name>A0AA52EHJ9_9PROT</name>